<proteinExistence type="inferred from homology"/>
<dbReference type="InterPro" id="IPR001173">
    <property type="entry name" value="Glyco_trans_2-like"/>
</dbReference>
<gene>
    <name evidence="5" type="ORF">OA84_04855</name>
</gene>
<dbReference type="SUPFAM" id="SSF53448">
    <property type="entry name" value="Nucleotide-diphospho-sugar transferases"/>
    <property type="match status" value="1"/>
</dbReference>
<organism evidence="5 6">
    <name type="scientific">Kaistella solincola</name>
    <dbReference type="NCBI Taxonomy" id="510955"/>
    <lineage>
        <taxon>Bacteria</taxon>
        <taxon>Pseudomonadati</taxon>
        <taxon>Bacteroidota</taxon>
        <taxon>Flavobacteriia</taxon>
        <taxon>Flavobacteriales</taxon>
        <taxon>Weeksellaceae</taxon>
        <taxon>Chryseobacterium group</taxon>
        <taxon>Kaistella</taxon>
    </lineage>
</organism>
<dbReference type="PANTHER" id="PTHR43179:SF12">
    <property type="entry name" value="GALACTOFURANOSYLTRANSFERASE GLFT2"/>
    <property type="match status" value="1"/>
</dbReference>
<dbReference type="EMBL" id="JSYK01000003">
    <property type="protein sequence ID" value="KIA82901.1"/>
    <property type="molecule type" value="Genomic_DNA"/>
</dbReference>
<protein>
    <recommendedName>
        <fullName evidence="4">Glycosyltransferase 2-like domain-containing protein</fullName>
    </recommendedName>
</protein>
<evidence type="ECO:0000256" key="3">
    <source>
        <dbReference type="ARBA" id="ARBA00022679"/>
    </source>
</evidence>
<name>A0ABR4ZQ78_9FLAO</name>
<dbReference type="InterPro" id="IPR029044">
    <property type="entry name" value="Nucleotide-diphossugar_trans"/>
</dbReference>
<keyword evidence="6" id="KW-1185">Reference proteome</keyword>
<dbReference type="PANTHER" id="PTHR43179">
    <property type="entry name" value="RHAMNOSYLTRANSFERASE WBBL"/>
    <property type="match status" value="1"/>
</dbReference>
<reference evidence="5 6" key="1">
    <citation type="submission" date="2014-10" db="EMBL/GenBank/DDBJ databases">
        <title>Kaistella solincola genome.</title>
        <authorList>
            <person name="Newman J.D."/>
        </authorList>
    </citation>
    <scope>NUCLEOTIDE SEQUENCE [LARGE SCALE GENOMIC DNA]</scope>
    <source>
        <strain evidence="5 6">DSM 22468</strain>
    </source>
</reference>
<accession>A0ABR4ZQ78</accession>
<dbReference type="Gene3D" id="3.90.550.10">
    <property type="entry name" value="Spore Coat Polysaccharide Biosynthesis Protein SpsA, Chain A"/>
    <property type="match status" value="1"/>
</dbReference>
<evidence type="ECO:0000313" key="5">
    <source>
        <dbReference type="EMBL" id="KIA82901.1"/>
    </source>
</evidence>
<dbReference type="RefSeq" id="WP_039343268.1">
    <property type="nucleotide sequence ID" value="NZ_JSYK01000003.1"/>
</dbReference>
<comment type="caution">
    <text evidence="5">The sequence shown here is derived from an EMBL/GenBank/DDBJ whole genome shotgun (WGS) entry which is preliminary data.</text>
</comment>
<evidence type="ECO:0000313" key="6">
    <source>
        <dbReference type="Proteomes" id="UP000031275"/>
    </source>
</evidence>
<dbReference type="Pfam" id="PF00535">
    <property type="entry name" value="Glycos_transf_2"/>
    <property type="match status" value="1"/>
</dbReference>
<keyword evidence="2" id="KW-0328">Glycosyltransferase</keyword>
<keyword evidence="3" id="KW-0808">Transferase</keyword>
<dbReference type="CDD" id="cd02526">
    <property type="entry name" value="GT2_RfbF_like"/>
    <property type="match status" value="1"/>
</dbReference>
<comment type="similarity">
    <text evidence="1">Belongs to the glycosyltransferase 2 family.</text>
</comment>
<evidence type="ECO:0000259" key="4">
    <source>
        <dbReference type="Pfam" id="PF00535"/>
    </source>
</evidence>
<evidence type="ECO:0000256" key="1">
    <source>
        <dbReference type="ARBA" id="ARBA00006739"/>
    </source>
</evidence>
<dbReference type="Proteomes" id="UP000031275">
    <property type="component" value="Unassembled WGS sequence"/>
</dbReference>
<evidence type="ECO:0000256" key="2">
    <source>
        <dbReference type="ARBA" id="ARBA00022676"/>
    </source>
</evidence>
<sequence length="277" mass="32299">MIAAVTVLYNPKVDVLENLKSYLHKVDKVFLVDNSDTSNQEMFSELKNPAQIEYISNHENLGIATALNTGCKAALKDGFKWVLTMDQDSKIMELPEAFRHKLDEKNKTALYYPTYIINGEPYKYHICENGKPLVVMTSGNFIDLEAFSVVGGFDDKLFIDYVDFDYCLKLKNYGFELEKIEGYKIAHELGKSTVMQNFLFKVLLTNHPVLRRYYITRNKLYMLKKYKNVTAFYDKEKFTLLKEIAKIILFEQGKFQKLNAMYTAYQDFKMNNFGKKQ</sequence>
<feature type="domain" description="Glycosyltransferase 2-like" evidence="4">
    <location>
        <begin position="7"/>
        <end position="129"/>
    </location>
</feature>